<reference evidence="1" key="2">
    <citation type="submission" date="2025-09" db="UniProtKB">
        <authorList>
            <consortium name="Ensembl"/>
        </authorList>
    </citation>
    <scope>IDENTIFICATION</scope>
</reference>
<dbReference type="Ensembl" id="ENSPTXT00000026890.1">
    <property type="protein sequence ID" value="ENSPTXP00000026084.1"/>
    <property type="gene ID" value="ENSPTXG00000018098.1"/>
</dbReference>
<evidence type="ECO:0000313" key="1">
    <source>
        <dbReference type="Ensembl" id="ENSPTXP00000026084.1"/>
    </source>
</evidence>
<name>A0A670ZTI9_PSETE</name>
<accession>A0A670ZTI9</accession>
<evidence type="ECO:0000313" key="2">
    <source>
        <dbReference type="Proteomes" id="UP000472273"/>
    </source>
</evidence>
<protein>
    <recommendedName>
        <fullName evidence="3">Reverse transcriptase domain-containing protein</fullName>
    </recommendedName>
</protein>
<keyword evidence="2" id="KW-1185">Reference proteome</keyword>
<dbReference type="Proteomes" id="UP000472273">
    <property type="component" value="Unplaced"/>
</dbReference>
<dbReference type="PANTHER" id="PTHR31635">
    <property type="entry name" value="REVERSE TRANSCRIPTASE DOMAIN-CONTAINING PROTEIN-RELATED"/>
    <property type="match status" value="1"/>
</dbReference>
<proteinExistence type="predicted"/>
<reference evidence="1" key="1">
    <citation type="submission" date="2025-08" db="UniProtKB">
        <authorList>
            <consortium name="Ensembl"/>
        </authorList>
    </citation>
    <scope>IDENTIFICATION</scope>
</reference>
<dbReference type="GeneTree" id="ENSGT00960000189963"/>
<organism evidence="1 2">
    <name type="scientific">Pseudonaja textilis</name>
    <name type="common">Eastern brown snake</name>
    <dbReference type="NCBI Taxonomy" id="8673"/>
    <lineage>
        <taxon>Eukaryota</taxon>
        <taxon>Metazoa</taxon>
        <taxon>Chordata</taxon>
        <taxon>Craniata</taxon>
        <taxon>Vertebrata</taxon>
        <taxon>Euteleostomi</taxon>
        <taxon>Lepidosauria</taxon>
        <taxon>Squamata</taxon>
        <taxon>Bifurcata</taxon>
        <taxon>Unidentata</taxon>
        <taxon>Episquamata</taxon>
        <taxon>Toxicofera</taxon>
        <taxon>Serpentes</taxon>
        <taxon>Colubroidea</taxon>
        <taxon>Elapidae</taxon>
        <taxon>Hydrophiinae</taxon>
        <taxon>Pseudonaja</taxon>
    </lineage>
</organism>
<evidence type="ECO:0008006" key="3">
    <source>
        <dbReference type="Google" id="ProtNLM"/>
    </source>
</evidence>
<dbReference type="AlphaFoldDB" id="A0A670ZTI9"/>
<dbReference type="PANTHER" id="PTHR31635:SF196">
    <property type="entry name" value="REVERSE TRANSCRIPTASE DOMAIN-CONTAINING PROTEIN-RELATED"/>
    <property type="match status" value="1"/>
</dbReference>
<sequence length="65" mass="7703">MLLLLEQMEFTDSINIRKGTRQGCPLSPLLFVLTLEVLNRNIRDDRSIKGMKIKKEEFKLKKKHF</sequence>